<name>M7W743_ENTHI</name>
<evidence type="ECO:0000313" key="2">
    <source>
        <dbReference type="Proteomes" id="UP000030780"/>
    </source>
</evidence>
<accession>M7W743</accession>
<proteinExistence type="predicted"/>
<dbReference type="EMBL" id="KB638174">
    <property type="protein sequence ID" value="EMS13555.1"/>
    <property type="molecule type" value="Genomic_DNA"/>
</dbReference>
<evidence type="ECO:0000313" key="1">
    <source>
        <dbReference type="EMBL" id="EMS13555.1"/>
    </source>
</evidence>
<organism evidence="1 2">
    <name type="scientific">Entamoeba histolytica HM-3:IMSS</name>
    <dbReference type="NCBI Taxonomy" id="885315"/>
    <lineage>
        <taxon>Eukaryota</taxon>
        <taxon>Amoebozoa</taxon>
        <taxon>Evosea</taxon>
        <taxon>Archamoebae</taxon>
        <taxon>Mastigamoebida</taxon>
        <taxon>Entamoebidae</taxon>
        <taxon>Entamoeba</taxon>
    </lineage>
</organism>
<sequence>MTQLQELKMGINDIEFNPNTISSVREKVESTLESLKFEDCVVSDLEDSSSEEE</sequence>
<dbReference type="VEuPathDB" id="AmoebaDB:KM1_321000"/>
<reference evidence="1 2" key="1">
    <citation type="submission" date="2013-01" db="EMBL/GenBank/DDBJ databases">
        <authorList>
            <person name="Inman J."/>
            <person name="Zafar N."/>
            <person name="Lorenzi H."/>
            <person name="Caler E."/>
        </authorList>
    </citation>
    <scope>NUCLEOTIDE SEQUENCE [LARGE SCALE GENOMIC DNA]</scope>
    <source>
        <strain evidence="1 2">HM-3:IMSS</strain>
    </source>
</reference>
<protein>
    <submittedName>
        <fullName evidence="1">Uncharacterized protein</fullName>
    </submittedName>
</protein>
<dbReference type="AlphaFoldDB" id="M7W743"/>
<dbReference type="Proteomes" id="UP000030780">
    <property type="component" value="Unassembled WGS sequence"/>
</dbReference>
<gene>
    <name evidence="1" type="ORF">KM1_321000</name>
</gene>